<evidence type="ECO:0000256" key="8">
    <source>
        <dbReference type="ARBA" id="ARBA00022512"/>
    </source>
</evidence>
<evidence type="ECO:0000256" key="20">
    <source>
        <dbReference type="ARBA" id="ARBA00032134"/>
    </source>
</evidence>
<organism evidence="25 26">
    <name type="scientific">Purpureocillium takamizusanense</name>
    <dbReference type="NCBI Taxonomy" id="2060973"/>
    <lineage>
        <taxon>Eukaryota</taxon>
        <taxon>Fungi</taxon>
        <taxon>Dikarya</taxon>
        <taxon>Ascomycota</taxon>
        <taxon>Pezizomycotina</taxon>
        <taxon>Sordariomycetes</taxon>
        <taxon>Hypocreomycetidae</taxon>
        <taxon>Hypocreales</taxon>
        <taxon>Ophiocordycipitaceae</taxon>
        <taxon>Purpureocillium</taxon>
    </lineage>
</organism>
<dbReference type="GO" id="GO:0071555">
    <property type="term" value="P:cell wall organization"/>
    <property type="evidence" value="ECO:0007669"/>
    <property type="project" value="UniProtKB-KW"/>
</dbReference>
<keyword evidence="18" id="KW-0624">Polysaccharide degradation</keyword>
<dbReference type="GO" id="GO:0098552">
    <property type="term" value="C:side of membrane"/>
    <property type="evidence" value="ECO:0007669"/>
    <property type="project" value="UniProtKB-KW"/>
</dbReference>
<comment type="subcellular location">
    <subcellularLocation>
        <location evidence="3">Cell membrane</location>
        <topology evidence="3">Lipid-anchor</topology>
        <topology evidence="3">GPI-anchor</topology>
    </subcellularLocation>
    <subcellularLocation>
        <location evidence="2">Secreted</location>
        <location evidence="2">Cell wall</location>
    </subcellularLocation>
</comment>
<keyword evidence="10" id="KW-0336">GPI-anchor</keyword>
<evidence type="ECO:0000256" key="10">
    <source>
        <dbReference type="ARBA" id="ARBA00022622"/>
    </source>
</evidence>
<evidence type="ECO:0000256" key="11">
    <source>
        <dbReference type="ARBA" id="ARBA00022729"/>
    </source>
</evidence>
<reference evidence="25" key="1">
    <citation type="submission" date="2021-11" db="EMBL/GenBank/DDBJ databases">
        <title>Purpureocillium_takamizusanense_genome.</title>
        <authorList>
            <person name="Nguyen N.-H."/>
        </authorList>
    </citation>
    <scope>NUCLEOTIDE SEQUENCE</scope>
    <source>
        <strain evidence="25">PT3</strain>
    </source>
</reference>
<feature type="signal peptide" evidence="24">
    <location>
        <begin position="1"/>
        <end position="19"/>
    </location>
</feature>
<dbReference type="FunFam" id="3.20.20.80:FF:000233">
    <property type="entry name" value="Probable glucan endo-1,3-beta-glucosidase eglC"/>
    <property type="match status" value="1"/>
</dbReference>
<evidence type="ECO:0000256" key="2">
    <source>
        <dbReference type="ARBA" id="ARBA00004191"/>
    </source>
</evidence>
<evidence type="ECO:0000256" key="14">
    <source>
        <dbReference type="ARBA" id="ARBA00023180"/>
    </source>
</evidence>
<evidence type="ECO:0000256" key="15">
    <source>
        <dbReference type="ARBA" id="ARBA00023277"/>
    </source>
</evidence>
<dbReference type="GO" id="GO:0000272">
    <property type="term" value="P:polysaccharide catabolic process"/>
    <property type="evidence" value="ECO:0007669"/>
    <property type="project" value="UniProtKB-KW"/>
</dbReference>
<dbReference type="EMBL" id="CP086360">
    <property type="protein sequence ID" value="UNI21974.1"/>
    <property type="molecule type" value="Genomic_DNA"/>
</dbReference>
<keyword evidence="7" id="KW-1003">Cell membrane</keyword>
<feature type="compositionally biased region" description="Low complexity" evidence="23">
    <location>
        <begin position="323"/>
        <end position="344"/>
    </location>
</feature>
<evidence type="ECO:0000256" key="1">
    <source>
        <dbReference type="ARBA" id="ARBA00000382"/>
    </source>
</evidence>
<name>A0A9Q8QNK6_9HYPO</name>
<proteinExistence type="inferred from homology"/>
<evidence type="ECO:0000256" key="7">
    <source>
        <dbReference type="ARBA" id="ARBA00022475"/>
    </source>
</evidence>
<evidence type="ECO:0000256" key="23">
    <source>
        <dbReference type="SAM" id="MobiDB-lite"/>
    </source>
</evidence>
<keyword evidence="9" id="KW-0964">Secreted</keyword>
<keyword evidence="25" id="KW-0326">Glycosidase</keyword>
<evidence type="ECO:0000256" key="24">
    <source>
        <dbReference type="SAM" id="SignalP"/>
    </source>
</evidence>
<keyword evidence="12 25" id="KW-0378">Hydrolase</keyword>
<keyword evidence="16" id="KW-0449">Lipoprotein</keyword>
<evidence type="ECO:0000256" key="9">
    <source>
        <dbReference type="ARBA" id="ARBA00022525"/>
    </source>
</evidence>
<evidence type="ECO:0000256" key="16">
    <source>
        <dbReference type="ARBA" id="ARBA00023288"/>
    </source>
</evidence>
<keyword evidence="13" id="KW-0472">Membrane</keyword>
<keyword evidence="8" id="KW-0134">Cell wall</keyword>
<keyword evidence="15" id="KW-0119">Carbohydrate metabolism</keyword>
<evidence type="ECO:0000256" key="3">
    <source>
        <dbReference type="ARBA" id="ARBA00004609"/>
    </source>
</evidence>
<dbReference type="InterPro" id="IPR050732">
    <property type="entry name" value="Beta-glucan_modifiers"/>
</dbReference>
<comment type="function">
    <text evidence="19">Glucanases play a role in cell expansion during growth, in cell-cell fusion during mating, and in spore release during sporulation. This enzyme may be involved in beta-glucan degradation and also function biosynthetically as a transglycosylase.</text>
</comment>
<evidence type="ECO:0000313" key="25">
    <source>
        <dbReference type="EMBL" id="UNI21974.1"/>
    </source>
</evidence>
<feature type="region of interest" description="Disordered" evidence="23">
    <location>
        <begin position="311"/>
        <end position="442"/>
    </location>
</feature>
<dbReference type="GO" id="GO:0005886">
    <property type="term" value="C:plasma membrane"/>
    <property type="evidence" value="ECO:0007669"/>
    <property type="project" value="UniProtKB-SubCell"/>
</dbReference>
<evidence type="ECO:0000256" key="5">
    <source>
        <dbReference type="ARBA" id="ARBA00012780"/>
    </source>
</evidence>
<dbReference type="GO" id="GO:0009986">
    <property type="term" value="C:cell surface"/>
    <property type="evidence" value="ECO:0007669"/>
    <property type="project" value="TreeGrafter"/>
</dbReference>
<evidence type="ECO:0000256" key="21">
    <source>
        <dbReference type="ARBA" id="ARBA00032906"/>
    </source>
</evidence>
<protein>
    <recommendedName>
        <fullName evidence="6">Probable glucan endo-1,3-beta-glucosidase eglC</fullName>
        <ecNumber evidence="5">3.2.1.39</ecNumber>
    </recommendedName>
    <alternativeName>
        <fullName evidence="20">Endo-1,3-beta-glucanase eglC</fullName>
    </alternativeName>
    <alternativeName>
        <fullName evidence="21">Laminarinase eglC</fullName>
    </alternativeName>
</protein>
<dbReference type="KEGG" id="ptkz:JDV02_007911"/>
<dbReference type="Pfam" id="PF00332">
    <property type="entry name" value="Glyco_hydro_17"/>
    <property type="match status" value="1"/>
</dbReference>
<feature type="compositionally biased region" description="Low complexity" evidence="23">
    <location>
        <begin position="351"/>
        <end position="414"/>
    </location>
</feature>
<dbReference type="AlphaFoldDB" id="A0A9Q8QNK6"/>
<dbReference type="PANTHER" id="PTHR16631:SF13">
    <property type="entry name" value="GLUCAN ENDO-1,3-BETA-GLUCOSIDASE EGLC-RELATED"/>
    <property type="match status" value="1"/>
</dbReference>
<dbReference type="InterPro" id="IPR000490">
    <property type="entry name" value="Glyco_hydro_17"/>
</dbReference>
<keyword evidence="11 24" id="KW-0732">Signal</keyword>
<evidence type="ECO:0000256" key="12">
    <source>
        <dbReference type="ARBA" id="ARBA00022801"/>
    </source>
</evidence>
<dbReference type="Proteomes" id="UP000829364">
    <property type="component" value="Chromosome 7"/>
</dbReference>
<gene>
    <name evidence="25" type="ORF">JDV02_007911</name>
</gene>
<evidence type="ECO:0000256" key="13">
    <source>
        <dbReference type="ARBA" id="ARBA00023136"/>
    </source>
</evidence>
<evidence type="ECO:0000256" key="17">
    <source>
        <dbReference type="ARBA" id="ARBA00023316"/>
    </source>
</evidence>
<keyword evidence="26" id="KW-1185">Reference proteome</keyword>
<feature type="compositionally biased region" description="Polar residues" evidence="23">
    <location>
        <begin position="418"/>
        <end position="442"/>
    </location>
</feature>
<dbReference type="InterPro" id="IPR017853">
    <property type="entry name" value="GH"/>
</dbReference>
<dbReference type="GO" id="GO:0042973">
    <property type="term" value="F:glucan endo-1,3-beta-D-glucosidase activity"/>
    <property type="evidence" value="ECO:0007669"/>
    <property type="project" value="UniProtKB-EC"/>
</dbReference>
<evidence type="ECO:0000256" key="6">
    <source>
        <dbReference type="ARBA" id="ARBA00019762"/>
    </source>
</evidence>
<dbReference type="RefSeq" id="XP_047845455.1">
    <property type="nucleotide sequence ID" value="XM_047989453.1"/>
</dbReference>
<dbReference type="OrthoDB" id="77201at2759"/>
<accession>A0A9Q8QNK6</accession>
<comment type="similarity">
    <text evidence="4 22">Belongs to the glycosyl hydrolase 17 family.</text>
</comment>
<keyword evidence="14" id="KW-0325">Glycoprotein</keyword>
<evidence type="ECO:0000256" key="4">
    <source>
        <dbReference type="ARBA" id="ARBA00008773"/>
    </source>
</evidence>
<dbReference type="SUPFAM" id="SSF51445">
    <property type="entry name" value="(Trans)glycosidases"/>
    <property type="match status" value="1"/>
</dbReference>
<keyword evidence="17" id="KW-0961">Cell wall biogenesis/degradation</keyword>
<dbReference type="GO" id="GO:0009277">
    <property type="term" value="C:fungal-type cell wall"/>
    <property type="evidence" value="ECO:0007669"/>
    <property type="project" value="TreeGrafter"/>
</dbReference>
<dbReference type="GeneID" id="72069859"/>
<feature type="chain" id="PRO_5040419007" description="Probable glucan endo-1,3-beta-glucosidase eglC" evidence="24">
    <location>
        <begin position="20"/>
        <end position="466"/>
    </location>
</feature>
<sequence length="466" mass="46912">MPSSASLLTLATAVSSAAAAFQGFNYGSTFTDGRVKSQQDFEAEFKTAAGLEGTKGGFTSARLYTMVQGGTPNDPISAIPAAISTKTSLLFGLWASAGEASFKNELAALQKTIDQYCGKLDGLVAGISVGSEDLYRISPIGQAASPDPGASPDTLVSYIKQVRDTIKGSCLQDAPIGHVDTWTVYVNETNKPVIDAVDWVGMDAYPYYENTKPNELSNAKSLFQAALDKTKGVSGGKPVWITETGWPVSGDKSGAAVPSPKNAKVFWDEVGCPMFGKTNVWWFTLQDGSPTTPNPAFGVIGSELTTKPLYDLSCDNVDPPPSSTSKASSSSQPSSTAVPVPSSSGAQTEQPSTTTPGSGSGSSTGSASNSAPAATTTAQGGNGSSSAAPTTVSTVVAPPPVGGNSSSAGGSVPPGTNPGASSQPTGATGTGSQPTVSPSNIPQAAAGRVNSFGAAAVAIVMAAAVV</sequence>
<dbReference type="GO" id="GO:0005576">
    <property type="term" value="C:extracellular region"/>
    <property type="evidence" value="ECO:0007669"/>
    <property type="project" value="TreeGrafter"/>
</dbReference>
<comment type="catalytic activity">
    <reaction evidence="1">
        <text>Hydrolysis of (1-&gt;3)-beta-D-glucosidic linkages in (1-&gt;3)-beta-D-glucans.</text>
        <dbReference type="EC" id="3.2.1.39"/>
    </reaction>
</comment>
<dbReference type="Gene3D" id="3.20.20.80">
    <property type="entry name" value="Glycosidases"/>
    <property type="match status" value="1"/>
</dbReference>
<evidence type="ECO:0000313" key="26">
    <source>
        <dbReference type="Proteomes" id="UP000829364"/>
    </source>
</evidence>
<evidence type="ECO:0000256" key="19">
    <source>
        <dbReference type="ARBA" id="ARBA00025152"/>
    </source>
</evidence>
<dbReference type="PANTHER" id="PTHR16631">
    <property type="entry name" value="GLUCAN 1,3-BETA-GLUCOSIDASE"/>
    <property type="match status" value="1"/>
</dbReference>
<dbReference type="EC" id="3.2.1.39" evidence="5"/>
<evidence type="ECO:0000256" key="22">
    <source>
        <dbReference type="RuleBase" id="RU004335"/>
    </source>
</evidence>
<evidence type="ECO:0000256" key="18">
    <source>
        <dbReference type="ARBA" id="ARBA00023326"/>
    </source>
</evidence>